<reference evidence="3 4" key="1">
    <citation type="submission" date="2016-11" db="EMBL/GenBank/DDBJ databases">
        <authorList>
            <person name="Jaros S."/>
            <person name="Januszkiewicz K."/>
            <person name="Wedrychowicz H."/>
        </authorList>
    </citation>
    <scope>NUCLEOTIDE SEQUENCE [LARGE SCALE GENOMIC DNA]</scope>
</reference>
<feature type="compositionally biased region" description="Low complexity" evidence="1">
    <location>
        <begin position="173"/>
        <end position="183"/>
    </location>
</feature>
<evidence type="ECO:0000256" key="1">
    <source>
        <dbReference type="SAM" id="MobiDB-lite"/>
    </source>
</evidence>
<dbReference type="PANTHER" id="PTHR12203">
    <property type="entry name" value="KDEL LYS-ASP-GLU-LEU CONTAINING - RELATED"/>
    <property type="match status" value="1"/>
</dbReference>
<dbReference type="Proteomes" id="UP000249464">
    <property type="component" value="Unassembled WGS sequence"/>
</dbReference>
<dbReference type="SMART" id="SM00672">
    <property type="entry name" value="CAP10"/>
    <property type="match status" value="1"/>
</dbReference>
<name>A0A2X0NZE8_9BASI</name>
<proteinExistence type="predicted"/>
<feature type="compositionally biased region" description="Polar residues" evidence="1">
    <location>
        <begin position="53"/>
        <end position="63"/>
    </location>
</feature>
<feature type="compositionally biased region" description="Pro residues" evidence="1">
    <location>
        <begin position="85"/>
        <end position="108"/>
    </location>
</feature>
<dbReference type="InterPro" id="IPR006598">
    <property type="entry name" value="CAP10"/>
</dbReference>
<feature type="domain" description="Glycosyl transferase CAP10" evidence="2">
    <location>
        <begin position="598"/>
        <end position="890"/>
    </location>
</feature>
<feature type="region of interest" description="Disordered" evidence="1">
    <location>
        <begin position="30"/>
        <end position="108"/>
    </location>
</feature>
<sequence>MSQARHCSTPSNSTSPSNAAFAANWTCAGGHASERSPMLSPSSAEPDSHQRDSSITTSLSSRMQPVLPFSVDSTFEDHSASSVPRSPPLNGPQTPPRMTEPPPLPTEPPGLISVPANPLQHRRAPTAHGPETPTFHINREGKVVDKVSPFLGQSLTYTQPFNVSPSPSPSRAPGPSALRRASSTESMMQGLDDGSTHDQNFFTAPEGDLNQSKTQANLFGSGRRAQHSTTPERNGGSALSIPLLSDGERATSAFGTPHLGHHSKNTRSKWTKWLGADFGPRIPPTLLLPAFLCGIFLSMMGTFGPNMISLGMGSWGKMPPPRFREHSSGLVFLHLSALDPSSVSSSLSPEQIPKRLKGQRHPVHDLIQNATREWEAKLARQSTSLYGAVKEYKRRHGRNPPKGFDRWYQFARENNVKLIDEFDQTFTDILLFYALPPRVLNQRAMLLQNESWTFTMQIKGGELDIMGAHAKNGRAKDQAGLMKRWASYVDEVNITMSAHDGPSMIMDYTTKMKHLEAAKKGVCELNVKHLGEWELDHVDDDAGLRGFELACANNSRLRRMGEGLETTTLPLGPSYISNHLRAMNLCENPEWRYMHGQFYCMARPPSGDPRTQPIFSFSKTSMHSDILLPPLEQYWDHEPWDPAWRKKLHNKVVWRGTTTGVWFDRSTWWRNSQRVRLWFKSKDTTGTHRVRFDGQGSATPRGVPSIIERDVSTKALVDRYLDFAFTGKAGQCTEEDGSCEAVRKLFDFQRGFGWNEANEYKYQLDLDGNAWSGRFHRLLTANQAILKSTIFPEWYSSWIQPWVQYAPNPLSYCVLIRRPLTFPTLHSYIPIKVDYTDLFDVMAFFAGDLRGENAHDDLAQIIARQGQEFAQTHWRFADMEAYVFRLALEWARCSGE</sequence>
<keyword evidence="4" id="KW-1185">Reference proteome</keyword>
<evidence type="ECO:0000313" key="3">
    <source>
        <dbReference type="EMBL" id="SGY20678.1"/>
    </source>
</evidence>
<accession>A0A2X0NZE8</accession>
<dbReference type="AlphaFoldDB" id="A0A2X0NZE8"/>
<evidence type="ECO:0000313" key="4">
    <source>
        <dbReference type="Proteomes" id="UP000249464"/>
    </source>
</evidence>
<dbReference type="STRING" id="796604.A0A2X0NZE8"/>
<dbReference type="PANTHER" id="PTHR12203:SF118">
    <property type="entry name" value="BETA-1,2-XYLOSYLTRANSFERASE 1"/>
    <property type="match status" value="1"/>
</dbReference>
<dbReference type="InterPro" id="IPR051091">
    <property type="entry name" value="O-Glucosyltr/Glycosyltrsf_90"/>
</dbReference>
<organism evidence="3 4">
    <name type="scientific">Microbotryum silenes-dioicae</name>
    <dbReference type="NCBI Taxonomy" id="796604"/>
    <lineage>
        <taxon>Eukaryota</taxon>
        <taxon>Fungi</taxon>
        <taxon>Dikarya</taxon>
        <taxon>Basidiomycota</taxon>
        <taxon>Pucciniomycotina</taxon>
        <taxon>Microbotryomycetes</taxon>
        <taxon>Microbotryales</taxon>
        <taxon>Microbotryaceae</taxon>
        <taxon>Microbotryum</taxon>
    </lineage>
</organism>
<dbReference type="EMBL" id="FQNC01000018">
    <property type="protein sequence ID" value="SGY20678.1"/>
    <property type="molecule type" value="Genomic_DNA"/>
</dbReference>
<gene>
    <name evidence="3" type="primary">BQ5605_C016g08121</name>
    <name evidence="3" type="ORF">BQ5605_C016G08121</name>
</gene>
<evidence type="ECO:0000259" key="2">
    <source>
        <dbReference type="SMART" id="SM00672"/>
    </source>
</evidence>
<protein>
    <submittedName>
        <fullName evidence="3">BQ5605_C016g08121 protein</fullName>
    </submittedName>
</protein>
<feature type="region of interest" description="Disordered" evidence="1">
    <location>
        <begin position="157"/>
        <end position="214"/>
    </location>
</feature>